<comment type="caution">
    <text evidence="1">The sequence shown here is derived from an EMBL/GenBank/DDBJ whole genome shotgun (WGS) entry which is preliminary data.</text>
</comment>
<gene>
    <name evidence="1" type="ORF">HR15_09555</name>
</gene>
<dbReference type="Proteomes" id="UP000030146">
    <property type="component" value="Unassembled WGS sequence"/>
</dbReference>
<dbReference type="EMBL" id="JRAK01000125">
    <property type="protein sequence ID" value="KGN85577.1"/>
    <property type="molecule type" value="Genomic_DNA"/>
</dbReference>
<name>A0A0A2F690_9PORP</name>
<accession>A0A0A2F690</accession>
<evidence type="ECO:0000313" key="2">
    <source>
        <dbReference type="Proteomes" id="UP000030146"/>
    </source>
</evidence>
<organism evidence="1 2">
    <name type="scientific">Porphyromonas gulae</name>
    <dbReference type="NCBI Taxonomy" id="111105"/>
    <lineage>
        <taxon>Bacteria</taxon>
        <taxon>Pseudomonadati</taxon>
        <taxon>Bacteroidota</taxon>
        <taxon>Bacteroidia</taxon>
        <taxon>Bacteroidales</taxon>
        <taxon>Porphyromonadaceae</taxon>
        <taxon>Porphyromonas</taxon>
    </lineage>
</organism>
<reference evidence="1 2" key="1">
    <citation type="submission" date="2014-08" db="EMBL/GenBank/DDBJ databases">
        <title>Porphyromonas gulae strain:COT-052_OH3439 Genome sequencing.</title>
        <authorList>
            <person name="Wallis C."/>
            <person name="Deusch O."/>
            <person name="O'Flynn C."/>
            <person name="Davis I."/>
            <person name="Jospin G."/>
            <person name="Darling A.E."/>
            <person name="Coil D.A."/>
            <person name="Alexiev A."/>
            <person name="Horsfall A."/>
            <person name="Kirkwood N."/>
            <person name="Harris S."/>
            <person name="Eisen J.A."/>
        </authorList>
    </citation>
    <scope>NUCLEOTIDE SEQUENCE [LARGE SCALE GENOMIC DNA]</scope>
    <source>
        <strain evidence="2">COT-052 OH3439</strain>
    </source>
</reference>
<protein>
    <submittedName>
        <fullName evidence="1">Uncharacterized protein</fullName>
    </submittedName>
</protein>
<sequence length="99" mass="11634">MANICTNLFYASSEKAETIDAIRAFIEEHFPDDWHEQSDNFQIEAELYSHWDFPKSLFENLGKSLSHDGTLYMRCLSHELCNEYACLFVYRNGEWTIGK</sequence>
<evidence type="ECO:0000313" key="1">
    <source>
        <dbReference type="EMBL" id="KGN85577.1"/>
    </source>
</evidence>
<dbReference type="RefSeq" id="WP_039426043.1">
    <property type="nucleotide sequence ID" value="NZ_JRAK01000125.1"/>
</dbReference>
<proteinExistence type="predicted"/>
<keyword evidence="2" id="KW-1185">Reference proteome</keyword>
<dbReference type="AlphaFoldDB" id="A0A0A2F690"/>